<dbReference type="InterPro" id="IPR037257">
    <property type="entry name" value="T2SS_E_N_sf"/>
</dbReference>
<evidence type="ECO:0000259" key="5">
    <source>
        <dbReference type="Pfam" id="PF05157"/>
    </source>
</evidence>
<evidence type="ECO:0000313" key="7">
    <source>
        <dbReference type="Proteomes" id="UP001596002"/>
    </source>
</evidence>
<name>A0ABV9Q5R9_9BACL</name>
<keyword evidence="2" id="KW-0547">Nucleotide-binding</keyword>
<sequence>MSRKRLGDLLIEFGLITDDQLEQALAEQKVTKQPLGEILTQRGLLAEEQLIEVIEFQLGIPHMNLDRFEIERPVIELVPEEFARSYNVLPVKRDKNRLTLAMVDPFDYFAIDDIQMTTGLQIHPVIATRDSIHRAFERYYSLKRSISEVLMDRQPVEIVEEHVRAEDAPIVRLVNQLIEQAVDKRASDIHFDSQQTGVVVRFRIDGILMNQLSLPKHLQPVVTARIKIMANLNIAERRLPQDGRIQMQVRGRPIDVRVATLPTIFGEKVVLRLLDMKNAITEVEKLGFSEVNKKAFLQMISAAHGIVLVTGPTGSGKTSTLYAALHHLNTEQQNLITIEDPVEYQLDGINQVQVNPAAGLTFATGLRSILREDPNIIMVGEIRDKETAEIAFRAALTGHLVLSTLHTNDAPSVVARLMDMGLEPYLIASTIRGVVAQRLVRQICTECRKAYRPLPDETAVLDRHGFFADQLWRGQGCSACNRTGYRGRLAIHEVVPFEEPVRTLVSQQQAGKAYREWAKQHGYKNMLEDGLEKAAQGLTTLEEVFQVVIREM</sequence>
<feature type="domain" description="Bacterial type II secretion system protein E" evidence="4">
    <location>
        <begin position="165"/>
        <end position="545"/>
    </location>
</feature>
<dbReference type="InterPro" id="IPR001482">
    <property type="entry name" value="T2SS/T4SS_dom"/>
</dbReference>
<dbReference type="Pfam" id="PF05157">
    <property type="entry name" value="MshEN"/>
    <property type="match status" value="1"/>
</dbReference>
<dbReference type="InterPro" id="IPR007831">
    <property type="entry name" value="T2SS_GspE_N"/>
</dbReference>
<dbReference type="InterPro" id="IPR027417">
    <property type="entry name" value="P-loop_NTPase"/>
</dbReference>
<gene>
    <name evidence="6" type="ORF">ACFO8Q_11575</name>
</gene>
<dbReference type="PANTHER" id="PTHR30258">
    <property type="entry name" value="TYPE II SECRETION SYSTEM PROTEIN GSPE-RELATED"/>
    <property type="match status" value="1"/>
</dbReference>
<proteinExistence type="inferred from homology"/>
<organism evidence="6 7">
    <name type="scientific">Effusibacillus consociatus</name>
    <dbReference type="NCBI Taxonomy" id="1117041"/>
    <lineage>
        <taxon>Bacteria</taxon>
        <taxon>Bacillati</taxon>
        <taxon>Bacillota</taxon>
        <taxon>Bacilli</taxon>
        <taxon>Bacillales</taxon>
        <taxon>Alicyclobacillaceae</taxon>
        <taxon>Effusibacillus</taxon>
    </lineage>
</organism>
<evidence type="ECO:0000256" key="1">
    <source>
        <dbReference type="ARBA" id="ARBA00006611"/>
    </source>
</evidence>
<keyword evidence="3" id="KW-0067">ATP-binding</keyword>
<comment type="caution">
    <text evidence="6">The sequence shown here is derived from an EMBL/GenBank/DDBJ whole genome shotgun (WGS) entry which is preliminary data.</text>
</comment>
<dbReference type="RefSeq" id="WP_380025913.1">
    <property type="nucleotide sequence ID" value="NZ_JBHSHC010000096.1"/>
</dbReference>
<dbReference type="PANTHER" id="PTHR30258:SF2">
    <property type="entry name" value="COMG OPERON PROTEIN 1"/>
    <property type="match status" value="1"/>
</dbReference>
<dbReference type="Gene3D" id="3.30.450.90">
    <property type="match status" value="1"/>
</dbReference>
<dbReference type="Gene3D" id="3.40.50.300">
    <property type="entry name" value="P-loop containing nucleotide triphosphate hydrolases"/>
    <property type="match status" value="1"/>
</dbReference>
<evidence type="ECO:0000256" key="2">
    <source>
        <dbReference type="ARBA" id="ARBA00022741"/>
    </source>
</evidence>
<comment type="similarity">
    <text evidence="1">Belongs to the GSP E family.</text>
</comment>
<dbReference type="Pfam" id="PF00437">
    <property type="entry name" value="T2SSE"/>
    <property type="match status" value="1"/>
</dbReference>
<dbReference type="SUPFAM" id="SSF52540">
    <property type="entry name" value="P-loop containing nucleoside triphosphate hydrolases"/>
    <property type="match status" value="1"/>
</dbReference>
<protein>
    <submittedName>
        <fullName evidence="6">GspE/PulE family protein</fullName>
    </submittedName>
</protein>
<evidence type="ECO:0000259" key="4">
    <source>
        <dbReference type="Pfam" id="PF00437"/>
    </source>
</evidence>
<dbReference type="EMBL" id="JBHSHC010000096">
    <property type="protein sequence ID" value="MFC4767990.1"/>
    <property type="molecule type" value="Genomic_DNA"/>
</dbReference>
<dbReference type="SUPFAM" id="SSF160246">
    <property type="entry name" value="EspE N-terminal domain-like"/>
    <property type="match status" value="1"/>
</dbReference>
<dbReference type="CDD" id="cd01129">
    <property type="entry name" value="PulE-GspE-like"/>
    <property type="match status" value="1"/>
</dbReference>
<evidence type="ECO:0000313" key="6">
    <source>
        <dbReference type="EMBL" id="MFC4767990.1"/>
    </source>
</evidence>
<feature type="domain" description="Type II secretion system protein GspE N-terminal" evidence="5">
    <location>
        <begin position="58"/>
        <end position="144"/>
    </location>
</feature>
<dbReference type="Gene3D" id="3.30.300.160">
    <property type="entry name" value="Type II secretion system, protein E, N-terminal domain"/>
    <property type="match status" value="1"/>
</dbReference>
<reference evidence="7" key="1">
    <citation type="journal article" date="2019" name="Int. J. Syst. Evol. Microbiol.">
        <title>The Global Catalogue of Microorganisms (GCM) 10K type strain sequencing project: providing services to taxonomists for standard genome sequencing and annotation.</title>
        <authorList>
            <consortium name="The Broad Institute Genomics Platform"/>
            <consortium name="The Broad Institute Genome Sequencing Center for Infectious Disease"/>
            <person name="Wu L."/>
            <person name="Ma J."/>
        </authorList>
    </citation>
    <scope>NUCLEOTIDE SEQUENCE [LARGE SCALE GENOMIC DNA]</scope>
    <source>
        <strain evidence="7">WYCCWR 12678</strain>
    </source>
</reference>
<evidence type="ECO:0000256" key="3">
    <source>
        <dbReference type="ARBA" id="ARBA00022840"/>
    </source>
</evidence>
<keyword evidence="7" id="KW-1185">Reference proteome</keyword>
<dbReference type="Proteomes" id="UP001596002">
    <property type="component" value="Unassembled WGS sequence"/>
</dbReference>
<accession>A0ABV9Q5R9</accession>